<dbReference type="Pfam" id="PF01400">
    <property type="entry name" value="Astacin"/>
    <property type="match status" value="1"/>
</dbReference>
<evidence type="ECO:0000256" key="5">
    <source>
        <dbReference type="ARBA" id="ARBA00023049"/>
    </source>
</evidence>
<comment type="caution">
    <text evidence="6">Lacks conserved residue(s) required for the propagation of feature annotation.</text>
</comment>
<dbReference type="EC" id="3.4.24.-" evidence="7"/>
<feature type="binding site" evidence="6">
    <location>
        <position position="122"/>
    </location>
    <ligand>
        <name>Zn(2+)</name>
        <dbReference type="ChEBI" id="CHEBI:29105"/>
        <note>catalytic</note>
    </ligand>
</feature>
<evidence type="ECO:0000256" key="2">
    <source>
        <dbReference type="ARBA" id="ARBA00022723"/>
    </source>
</evidence>
<organism evidence="9">
    <name type="scientific">Phallusia mammillata</name>
    <dbReference type="NCBI Taxonomy" id="59560"/>
    <lineage>
        <taxon>Eukaryota</taxon>
        <taxon>Metazoa</taxon>
        <taxon>Chordata</taxon>
        <taxon>Tunicata</taxon>
        <taxon>Ascidiacea</taxon>
        <taxon>Phlebobranchia</taxon>
        <taxon>Ascidiidae</taxon>
        <taxon>Phallusia</taxon>
    </lineage>
</organism>
<dbReference type="CDD" id="cd04280">
    <property type="entry name" value="ZnMc_astacin_like"/>
    <property type="match status" value="1"/>
</dbReference>
<comment type="cofactor">
    <cofactor evidence="6 7">
        <name>Zn(2+)</name>
        <dbReference type="ChEBI" id="CHEBI:29105"/>
    </cofactor>
    <text evidence="6 7">Binds 1 zinc ion per subunit.</text>
</comment>
<feature type="binding site" evidence="6">
    <location>
        <position position="128"/>
    </location>
    <ligand>
        <name>Zn(2+)</name>
        <dbReference type="ChEBI" id="CHEBI:29105"/>
        <note>catalytic</note>
    </ligand>
</feature>
<feature type="active site" evidence="6">
    <location>
        <position position="119"/>
    </location>
</feature>
<sequence length="192" mass="21762">MIFIEARMWESIQGGSVEKAVTIVFRRWDDRTADGLIRIPFYVTPDIEMSEKHMNSIIAGLGVLNAVSCVKFEPATPYDRNVIKIFKGVGCLASVGMQGDTQKMSLSDTCPGVGMVEHEAMHALGIWHEQSRPDRDDYVKILEENIIPGQETNFYKFSKDQVESFSSPYDFGSIMHYYSTTFSKNGERTIER</sequence>
<feature type="binding site" evidence="6">
    <location>
        <position position="118"/>
    </location>
    <ligand>
        <name>Zn(2+)</name>
        <dbReference type="ChEBI" id="CHEBI:29105"/>
        <note>catalytic</note>
    </ligand>
</feature>
<dbReference type="Gene3D" id="3.40.390.10">
    <property type="entry name" value="Collagenase (Catalytic Domain)"/>
    <property type="match status" value="1"/>
</dbReference>
<keyword evidence="1 6" id="KW-0645">Protease</keyword>
<dbReference type="GO" id="GO:0004222">
    <property type="term" value="F:metalloendopeptidase activity"/>
    <property type="evidence" value="ECO:0007669"/>
    <property type="project" value="UniProtKB-UniRule"/>
</dbReference>
<dbReference type="PRINTS" id="PR00480">
    <property type="entry name" value="ASTACIN"/>
</dbReference>
<dbReference type="GO" id="GO:0008270">
    <property type="term" value="F:zinc ion binding"/>
    <property type="evidence" value="ECO:0007669"/>
    <property type="project" value="UniProtKB-UniRule"/>
</dbReference>
<accession>A0A6F9DFU3</accession>
<dbReference type="GO" id="GO:0006508">
    <property type="term" value="P:proteolysis"/>
    <property type="evidence" value="ECO:0007669"/>
    <property type="project" value="UniProtKB-KW"/>
</dbReference>
<feature type="domain" description="Peptidase M12A" evidence="8">
    <location>
        <begin position="19"/>
        <end position="192"/>
    </location>
</feature>
<protein>
    <recommendedName>
        <fullName evidence="7">Metalloendopeptidase</fullName>
        <ecNumber evidence="7">3.4.24.-</ecNumber>
    </recommendedName>
</protein>
<keyword evidence="5 6" id="KW-0482">Metalloprotease</keyword>
<evidence type="ECO:0000256" key="7">
    <source>
        <dbReference type="RuleBase" id="RU361183"/>
    </source>
</evidence>
<dbReference type="SUPFAM" id="SSF55486">
    <property type="entry name" value="Metalloproteases ('zincins'), catalytic domain"/>
    <property type="match status" value="1"/>
</dbReference>
<dbReference type="AlphaFoldDB" id="A0A6F9DFU3"/>
<evidence type="ECO:0000256" key="4">
    <source>
        <dbReference type="ARBA" id="ARBA00022833"/>
    </source>
</evidence>
<dbReference type="SMART" id="SM00235">
    <property type="entry name" value="ZnMc"/>
    <property type="match status" value="1"/>
</dbReference>
<evidence type="ECO:0000256" key="6">
    <source>
        <dbReference type="PROSITE-ProRule" id="PRU01211"/>
    </source>
</evidence>
<proteinExistence type="evidence at transcript level"/>
<dbReference type="PROSITE" id="PS51864">
    <property type="entry name" value="ASTACIN"/>
    <property type="match status" value="1"/>
</dbReference>
<keyword evidence="2 6" id="KW-0479">Metal-binding</keyword>
<evidence type="ECO:0000256" key="1">
    <source>
        <dbReference type="ARBA" id="ARBA00022670"/>
    </source>
</evidence>
<reference evidence="9" key="1">
    <citation type="submission" date="2020-04" db="EMBL/GenBank/DDBJ databases">
        <authorList>
            <person name="Neveu A P."/>
        </authorList>
    </citation>
    <scope>NUCLEOTIDE SEQUENCE</scope>
    <source>
        <tissue evidence="9">Whole embryo</tissue>
    </source>
</reference>
<dbReference type="InterPro" id="IPR034035">
    <property type="entry name" value="Astacin-like_dom"/>
</dbReference>
<dbReference type="InterPro" id="IPR024079">
    <property type="entry name" value="MetalloPept_cat_dom_sf"/>
</dbReference>
<keyword evidence="4 6" id="KW-0862">Zinc</keyword>
<dbReference type="EMBL" id="LR786472">
    <property type="protein sequence ID" value="CAB3261137.1"/>
    <property type="molecule type" value="mRNA"/>
</dbReference>
<dbReference type="InterPro" id="IPR006026">
    <property type="entry name" value="Peptidase_Metallo"/>
</dbReference>
<name>A0A6F9DFU3_9ASCI</name>
<dbReference type="InterPro" id="IPR001506">
    <property type="entry name" value="Peptidase_M12A"/>
</dbReference>
<dbReference type="PANTHER" id="PTHR10127:SF780">
    <property type="entry name" value="METALLOENDOPEPTIDASE"/>
    <property type="match status" value="1"/>
</dbReference>
<dbReference type="PANTHER" id="PTHR10127">
    <property type="entry name" value="DISCOIDIN, CUB, EGF, LAMININ , AND ZINC METALLOPROTEASE DOMAIN CONTAINING"/>
    <property type="match status" value="1"/>
</dbReference>
<evidence type="ECO:0000259" key="8">
    <source>
        <dbReference type="PROSITE" id="PS51864"/>
    </source>
</evidence>
<evidence type="ECO:0000256" key="3">
    <source>
        <dbReference type="ARBA" id="ARBA00022801"/>
    </source>
</evidence>
<gene>
    <name evidence="9" type="primary">LOC100176732</name>
</gene>
<evidence type="ECO:0000313" key="9">
    <source>
        <dbReference type="EMBL" id="CAB3261137.1"/>
    </source>
</evidence>
<keyword evidence="3 6" id="KW-0378">Hydrolase</keyword>